<proteinExistence type="predicted"/>
<reference evidence="2" key="1">
    <citation type="journal article" date="2019" name="Int. J. Syst. Evol. Microbiol.">
        <title>The Global Catalogue of Microorganisms (GCM) 10K type strain sequencing project: providing services to taxonomists for standard genome sequencing and annotation.</title>
        <authorList>
            <consortium name="The Broad Institute Genomics Platform"/>
            <consortium name="The Broad Institute Genome Sequencing Center for Infectious Disease"/>
            <person name="Wu L."/>
            <person name="Ma J."/>
        </authorList>
    </citation>
    <scope>NUCLEOTIDE SEQUENCE [LARGE SCALE GENOMIC DNA]</scope>
    <source>
        <strain evidence="2">CGMCC 1.15067</strain>
    </source>
</reference>
<sequence>MNNIDHLLTIHSKIELRVWLQQHSNDMPYCWVIVSIAPTPDVLLYLDVVEECLCFGWIDGVKKKISETQLAQRLSPRRLKSSWTELNKERVRRLEKLGLMTDAGRKVLPDMNKDTFVIHPHILQALQEDAEVYTHFLAFPKLYQRVRIDTIQSTYDQPEIFYHRLQKLITNTKANKMYGQWHDHGRLWDDHD</sequence>
<protein>
    <submittedName>
        <fullName evidence="1">YdeI family protein</fullName>
    </submittedName>
</protein>
<comment type="caution">
    <text evidence="1">The sequence shown here is derived from an EMBL/GenBank/DDBJ whole genome shotgun (WGS) entry which is preliminary data.</text>
</comment>
<keyword evidence="2" id="KW-1185">Reference proteome</keyword>
<evidence type="ECO:0000313" key="1">
    <source>
        <dbReference type="EMBL" id="MFD1990285.1"/>
    </source>
</evidence>
<dbReference type="Pfam" id="PF13376">
    <property type="entry name" value="OmdA"/>
    <property type="match status" value="1"/>
</dbReference>
<organism evidence="1 2">
    <name type="scientific">Paenibacillus nicotianae</name>
    <dbReference type="NCBI Taxonomy" id="1526551"/>
    <lineage>
        <taxon>Bacteria</taxon>
        <taxon>Bacillati</taxon>
        <taxon>Bacillota</taxon>
        <taxon>Bacilli</taxon>
        <taxon>Bacillales</taxon>
        <taxon>Paenibacillaceae</taxon>
        <taxon>Paenibacillus</taxon>
    </lineage>
</organism>
<evidence type="ECO:0000313" key="2">
    <source>
        <dbReference type="Proteomes" id="UP001597403"/>
    </source>
</evidence>
<dbReference type="EMBL" id="JBHUGF010000010">
    <property type="protein sequence ID" value="MFD1990285.1"/>
    <property type="molecule type" value="Genomic_DNA"/>
</dbReference>
<dbReference type="Proteomes" id="UP001597403">
    <property type="component" value="Unassembled WGS sequence"/>
</dbReference>
<dbReference type="RefSeq" id="WP_379283102.1">
    <property type="nucleotide sequence ID" value="NZ_JBHUGF010000010.1"/>
</dbReference>
<gene>
    <name evidence="1" type="ORF">ACFSGI_09975</name>
</gene>
<name>A0ABW4UV15_9BACL</name>
<accession>A0ABW4UV15</accession>